<evidence type="ECO:0000313" key="3">
    <source>
        <dbReference type="Proteomes" id="UP000230233"/>
    </source>
</evidence>
<gene>
    <name evidence="2" type="primary">Cnig_chr_X.g25970</name>
    <name evidence="2" type="ORF">B9Z55_025970</name>
</gene>
<sequence>MANRFRYWVRSPFHKHRNDPEEKFIDYFSGGTVGKIKAKYTPTRKFASSSRTSTMPIPTAVVSYPSNEPTTSTRFPEECKCETFQQRSSANFSTTRSNSSLDLLYLFN</sequence>
<evidence type="ECO:0000259" key="1">
    <source>
        <dbReference type="Pfam" id="PF23047"/>
    </source>
</evidence>
<protein>
    <recommendedName>
        <fullName evidence="1">DUF7038 domain-containing protein</fullName>
    </recommendedName>
</protein>
<dbReference type="EMBL" id="PDUG01000006">
    <property type="protein sequence ID" value="PIC20964.1"/>
    <property type="molecule type" value="Genomic_DNA"/>
</dbReference>
<dbReference type="Proteomes" id="UP000230233">
    <property type="component" value="Chromosome X"/>
</dbReference>
<organism evidence="2 3">
    <name type="scientific">Caenorhabditis nigoni</name>
    <dbReference type="NCBI Taxonomy" id="1611254"/>
    <lineage>
        <taxon>Eukaryota</taxon>
        <taxon>Metazoa</taxon>
        <taxon>Ecdysozoa</taxon>
        <taxon>Nematoda</taxon>
        <taxon>Chromadorea</taxon>
        <taxon>Rhabditida</taxon>
        <taxon>Rhabditina</taxon>
        <taxon>Rhabditomorpha</taxon>
        <taxon>Rhabditoidea</taxon>
        <taxon>Rhabditidae</taxon>
        <taxon>Peloderinae</taxon>
        <taxon>Caenorhabditis</taxon>
    </lineage>
</organism>
<accession>A0A2G5T0R0</accession>
<name>A0A2G5T0R0_9PELO</name>
<keyword evidence="3" id="KW-1185">Reference proteome</keyword>
<dbReference type="Pfam" id="PF23047">
    <property type="entry name" value="DUF7038"/>
    <property type="match status" value="1"/>
</dbReference>
<dbReference type="InterPro" id="IPR055466">
    <property type="entry name" value="DUF7038"/>
</dbReference>
<dbReference type="AlphaFoldDB" id="A0A2G5T0R0"/>
<reference evidence="3" key="1">
    <citation type="submission" date="2017-10" db="EMBL/GenBank/DDBJ databases">
        <title>Rapid genome shrinkage in a self-fertile nematode reveals novel sperm competition proteins.</title>
        <authorList>
            <person name="Yin D."/>
            <person name="Schwarz E.M."/>
            <person name="Thomas C.G."/>
            <person name="Felde R.L."/>
            <person name="Korf I.F."/>
            <person name="Cutter A.D."/>
            <person name="Schartner C.M."/>
            <person name="Ralston E.J."/>
            <person name="Meyer B.J."/>
            <person name="Haag E.S."/>
        </authorList>
    </citation>
    <scope>NUCLEOTIDE SEQUENCE [LARGE SCALE GENOMIC DNA]</scope>
    <source>
        <strain evidence="3">JU1422</strain>
    </source>
</reference>
<proteinExistence type="predicted"/>
<feature type="domain" description="DUF7038" evidence="1">
    <location>
        <begin position="1"/>
        <end position="44"/>
    </location>
</feature>
<evidence type="ECO:0000313" key="2">
    <source>
        <dbReference type="EMBL" id="PIC20964.1"/>
    </source>
</evidence>
<comment type="caution">
    <text evidence="2">The sequence shown here is derived from an EMBL/GenBank/DDBJ whole genome shotgun (WGS) entry which is preliminary data.</text>
</comment>